<evidence type="ECO:0000256" key="7">
    <source>
        <dbReference type="ARBA" id="ARBA00022958"/>
    </source>
</evidence>
<evidence type="ECO:0000256" key="9">
    <source>
        <dbReference type="ARBA" id="ARBA00023065"/>
    </source>
</evidence>
<evidence type="ECO:0000256" key="10">
    <source>
        <dbReference type="ARBA" id="ARBA00023136"/>
    </source>
</evidence>
<keyword evidence="4" id="KW-0633">Potassium transport</keyword>
<keyword evidence="5 12" id="KW-0812">Transmembrane</keyword>
<name>A0AAW0UCK0_SCYPA</name>
<keyword evidence="8 14" id="KW-1133">Transmembrane helix</keyword>
<evidence type="ECO:0000256" key="3">
    <source>
        <dbReference type="ARBA" id="ARBA00022448"/>
    </source>
</evidence>
<dbReference type="PANTHER" id="PTHR11003:SF291">
    <property type="entry name" value="IP11374P"/>
    <property type="match status" value="1"/>
</dbReference>
<keyword evidence="6" id="KW-0631">Potassium channel</keyword>
<dbReference type="InterPro" id="IPR013099">
    <property type="entry name" value="K_chnl_dom"/>
</dbReference>
<feature type="transmembrane region" description="Helical" evidence="14">
    <location>
        <begin position="108"/>
        <end position="128"/>
    </location>
</feature>
<protein>
    <recommendedName>
        <fullName evidence="15">Potassium channel domain-containing protein</fullName>
    </recommendedName>
</protein>
<dbReference type="SUPFAM" id="SSF81324">
    <property type="entry name" value="Voltage-gated potassium channels"/>
    <property type="match status" value="2"/>
</dbReference>
<keyword evidence="3 12" id="KW-0813">Transport</keyword>
<dbReference type="InterPro" id="IPR003092">
    <property type="entry name" value="2pore_dom_K_chnl_TASK"/>
</dbReference>
<feature type="transmembrane region" description="Helical" evidence="14">
    <location>
        <begin position="190"/>
        <end position="208"/>
    </location>
</feature>
<evidence type="ECO:0000313" key="17">
    <source>
        <dbReference type="Proteomes" id="UP001487740"/>
    </source>
</evidence>
<evidence type="ECO:0000256" key="6">
    <source>
        <dbReference type="ARBA" id="ARBA00022826"/>
    </source>
</evidence>
<evidence type="ECO:0000256" key="5">
    <source>
        <dbReference type="ARBA" id="ARBA00022692"/>
    </source>
</evidence>
<gene>
    <name evidence="16" type="ORF">O3P69_005457</name>
</gene>
<evidence type="ECO:0000256" key="12">
    <source>
        <dbReference type="RuleBase" id="RU003857"/>
    </source>
</evidence>
<keyword evidence="10 14" id="KW-0472">Membrane</keyword>
<proteinExistence type="inferred from homology"/>
<feature type="transmembrane region" description="Helical" evidence="14">
    <location>
        <begin position="9"/>
        <end position="29"/>
    </location>
</feature>
<feature type="domain" description="Potassium channel" evidence="15">
    <location>
        <begin position="64"/>
        <end position="132"/>
    </location>
</feature>
<comment type="subcellular location">
    <subcellularLocation>
        <location evidence="1">Membrane</location>
        <topology evidence="1">Multi-pass membrane protein</topology>
    </subcellularLocation>
</comment>
<evidence type="ECO:0000256" key="13">
    <source>
        <dbReference type="SAM" id="MobiDB-lite"/>
    </source>
</evidence>
<evidence type="ECO:0000313" key="16">
    <source>
        <dbReference type="EMBL" id="KAK8396412.1"/>
    </source>
</evidence>
<dbReference type="AlphaFoldDB" id="A0AAW0UCK0"/>
<comment type="similarity">
    <text evidence="2 12">Belongs to the two pore domain potassium channel (TC 1.A.1.8) family.</text>
</comment>
<evidence type="ECO:0000256" key="4">
    <source>
        <dbReference type="ARBA" id="ARBA00022538"/>
    </source>
</evidence>
<dbReference type="PANTHER" id="PTHR11003">
    <property type="entry name" value="POTASSIUM CHANNEL, SUBFAMILY K"/>
    <property type="match status" value="1"/>
</dbReference>
<keyword evidence="7" id="KW-0630">Potassium</keyword>
<dbReference type="PRINTS" id="PR01095">
    <property type="entry name" value="TASKCHANNEL"/>
</dbReference>
<dbReference type="PRINTS" id="PR01333">
    <property type="entry name" value="2POREKCHANEL"/>
</dbReference>
<evidence type="ECO:0000256" key="14">
    <source>
        <dbReference type="SAM" id="Phobius"/>
    </source>
</evidence>
<dbReference type="GO" id="GO:0015271">
    <property type="term" value="F:outward rectifier potassium channel activity"/>
    <property type="evidence" value="ECO:0007669"/>
    <property type="project" value="TreeGrafter"/>
</dbReference>
<accession>A0AAW0UCK0</accession>
<evidence type="ECO:0000256" key="8">
    <source>
        <dbReference type="ARBA" id="ARBA00022989"/>
    </source>
</evidence>
<reference evidence="16 17" key="1">
    <citation type="submission" date="2023-03" db="EMBL/GenBank/DDBJ databases">
        <title>High-quality genome of Scylla paramamosain provides insights in environmental adaptation.</title>
        <authorList>
            <person name="Zhang L."/>
        </authorList>
    </citation>
    <scope>NUCLEOTIDE SEQUENCE [LARGE SCALE GENOMIC DNA]</scope>
    <source>
        <strain evidence="16">LZ_2023a</strain>
        <tissue evidence="16">Muscle</tissue>
    </source>
</reference>
<keyword evidence="9 12" id="KW-0406">Ion transport</keyword>
<feature type="domain" description="Potassium channel" evidence="15">
    <location>
        <begin position="168"/>
        <end position="243"/>
    </location>
</feature>
<evidence type="ECO:0000256" key="11">
    <source>
        <dbReference type="ARBA" id="ARBA00023303"/>
    </source>
</evidence>
<evidence type="ECO:0000259" key="15">
    <source>
        <dbReference type="Pfam" id="PF07885"/>
    </source>
</evidence>
<dbReference type="InterPro" id="IPR003280">
    <property type="entry name" value="2pore_dom_K_chnl"/>
</dbReference>
<evidence type="ECO:0000256" key="1">
    <source>
        <dbReference type="ARBA" id="ARBA00004141"/>
    </source>
</evidence>
<dbReference type="GO" id="GO:0030322">
    <property type="term" value="P:stabilization of membrane potential"/>
    <property type="evidence" value="ECO:0007669"/>
    <property type="project" value="TreeGrafter"/>
</dbReference>
<dbReference type="FunFam" id="1.10.287.70:FF:000090">
    <property type="entry name" value="two pore potassium channel protein sup-9"/>
    <property type="match status" value="1"/>
</dbReference>
<dbReference type="Pfam" id="PF07885">
    <property type="entry name" value="Ion_trans_2"/>
    <property type="match status" value="2"/>
</dbReference>
<feature type="region of interest" description="Disordered" evidence="13">
    <location>
        <begin position="370"/>
        <end position="409"/>
    </location>
</feature>
<sequence length="496" mass="54560">MRRQNVRTLSLVVCTFTYLLIGAAVFDALESDAEAERLRVIEYVRGHLLQQYNISGAEYKLIETVIIENQPHKAGQQWKFAGALYFVTVVVAMIGYGHSTPETIGGKAFCIVYAVVGIPLGMVMFQSIGERLNKFTSVIIKKMKKMLGCATTEATDVNQLFVTGTLSSIVMTAGAAVFSHYENWNYIDAFYYCFITLTTIGFGDFVALQKDNALTTKPGYVVLSLVFILFGLTVVAASINLLVLRFMTMNTEDVKAGDYEMQDASRSVITLDGELMAINGKLLAGTPDAEINMDGNLGSYTSVATVCSCTCYPRPHHSPTESRHRSPSRISHLLVDQVGTSKVMPPGSEQFPPLLHDSFMVANYLRMKRSETREGGEGREERERRGRGKRAGTEEEPARPCPPRYPTPILSTSRLKNQHYNLRRVPGGSEGVSVKGPLRILTLRTLTLRAGHWGRRASGCPLFQPHNQVPISLASIGASLEDRGGKEQCVMGSNGP</sequence>
<dbReference type="EMBL" id="JARAKH010000016">
    <property type="protein sequence ID" value="KAK8396412.1"/>
    <property type="molecule type" value="Genomic_DNA"/>
</dbReference>
<dbReference type="GO" id="GO:0005886">
    <property type="term" value="C:plasma membrane"/>
    <property type="evidence" value="ECO:0007669"/>
    <property type="project" value="TreeGrafter"/>
</dbReference>
<feature type="transmembrane region" description="Helical" evidence="14">
    <location>
        <begin position="78"/>
        <end position="96"/>
    </location>
</feature>
<dbReference type="GO" id="GO:0022841">
    <property type="term" value="F:potassium ion leak channel activity"/>
    <property type="evidence" value="ECO:0007669"/>
    <property type="project" value="TreeGrafter"/>
</dbReference>
<comment type="caution">
    <text evidence="16">The sequence shown here is derived from an EMBL/GenBank/DDBJ whole genome shotgun (WGS) entry which is preliminary data.</text>
</comment>
<dbReference type="Gene3D" id="1.10.287.70">
    <property type="match status" value="1"/>
</dbReference>
<evidence type="ECO:0000256" key="2">
    <source>
        <dbReference type="ARBA" id="ARBA00006666"/>
    </source>
</evidence>
<feature type="compositionally biased region" description="Basic and acidic residues" evidence="13">
    <location>
        <begin position="370"/>
        <end position="384"/>
    </location>
</feature>
<keyword evidence="11 12" id="KW-0407">Ion channel</keyword>
<keyword evidence="17" id="KW-1185">Reference proteome</keyword>
<feature type="transmembrane region" description="Helical" evidence="14">
    <location>
        <begin position="220"/>
        <end position="243"/>
    </location>
</feature>
<organism evidence="16 17">
    <name type="scientific">Scylla paramamosain</name>
    <name type="common">Mud crab</name>
    <dbReference type="NCBI Taxonomy" id="85552"/>
    <lineage>
        <taxon>Eukaryota</taxon>
        <taxon>Metazoa</taxon>
        <taxon>Ecdysozoa</taxon>
        <taxon>Arthropoda</taxon>
        <taxon>Crustacea</taxon>
        <taxon>Multicrustacea</taxon>
        <taxon>Malacostraca</taxon>
        <taxon>Eumalacostraca</taxon>
        <taxon>Eucarida</taxon>
        <taxon>Decapoda</taxon>
        <taxon>Pleocyemata</taxon>
        <taxon>Brachyura</taxon>
        <taxon>Eubrachyura</taxon>
        <taxon>Portunoidea</taxon>
        <taxon>Portunidae</taxon>
        <taxon>Portuninae</taxon>
        <taxon>Scylla</taxon>
    </lineage>
</organism>
<feature type="transmembrane region" description="Helical" evidence="14">
    <location>
        <begin position="160"/>
        <end position="178"/>
    </location>
</feature>
<dbReference type="Proteomes" id="UP001487740">
    <property type="component" value="Unassembled WGS sequence"/>
</dbReference>